<dbReference type="OrthoDB" id="3405758at2"/>
<dbReference type="Proteomes" id="UP000198605">
    <property type="component" value="Unassembled WGS sequence"/>
</dbReference>
<evidence type="ECO:0000313" key="4">
    <source>
        <dbReference type="Proteomes" id="UP000198605"/>
    </source>
</evidence>
<feature type="compositionally biased region" description="Basic and acidic residues" evidence="2">
    <location>
        <begin position="49"/>
        <end position="61"/>
    </location>
</feature>
<feature type="coiled-coil region" evidence="1">
    <location>
        <begin position="2"/>
        <end position="29"/>
    </location>
</feature>
<feature type="region of interest" description="Disordered" evidence="2">
    <location>
        <begin position="49"/>
        <end position="69"/>
    </location>
</feature>
<keyword evidence="1" id="KW-0175">Coiled coil</keyword>
<proteinExistence type="predicted"/>
<organism evidence="3 4">
    <name type="scientific">Micromonospora chersina</name>
    <dbReference type="NCBI Taxonomy" id="47854"/>
    <lineage>
        <taxon>Bacteria</taxon>
        <taxon>Bacillati</taxon>
        <taxon>Actinomycetota</taxon>
        <taxon>Actinomycetes</taxon>
        <taxon>Micromonosporales</taxon>
        <taxon>Micromonosporaceae</taxon>
        <taxon>Micromonospora</taxon>
    </lineage>
</organism>
<reference evidence="4" key="1">
    <citation type="submission" date="2016-06" db="EMBL/GenBank/DDBJ databases">
        <authorList>
            <person name="Varghese N."/>
            <person name="Submissions Spin"/>
        </authorList>
    </citation>
    <scope>NUCLEOTIDE SEQUENCE [LARGE SCALE GENOMIC DNA]</scope>
    <source>
        <strain evidence="4">DSM 44151</strain>
    </source>
</reference>
<protein>
    <recommendedName>
        <fullName evidence="5">MT0933-like antitoxin protein</fullName>
    </recommendedName>
</protein>
<evidence type="ECO:0000313" key="3">
    <source>
        <dbReference type="EMBL" id="SCL64798.1"/>
    </source>
</evidence>
<sequence>MAESAKTVAERAEERLEEVAENVRQRFDRVTRGGFTDKIREGRFLDQVDHGVDRARDDERRRKQGGSTG</sequence>
<evidence type="ECO:0000256" key="2">
    <source>
        <dbReference type="SAM" id="MobiDB-lite"/>
    </source>
</evidence>
<evidence type="ECO:0008006" key="5">
    <source>
        <dbReference type="Google" id="ProtNLM"/>
    </source>
</evidence>
<evidence type="ECO:0000256" key="1">
    <source>
        <dbReference type="SAM" id="Coils"/>
    </source>
</evidence>
<gene>
    <name evidence="3" type="ORF">GA0070603_3850</name>
</gene>
<dbReference type="EMBL" id="FMIB01000002">
    <property type="protein sequence ID" value="SCL64798.1"/>
    <property type="molecule type" value="Genomic_DNA"/>
</dbReference>
<accession>A0A1C6VEN6</accession>
<dbReference type="RefSeq" id="WP_091315946.1">
    <property type="nucleotide sequence ID" value="NZ_FMIB01000002.1"/>
</dbReference>
<dbReference type="STRING" id="47854.GA0070603_3850"/>
<dbReference type="GeneID" id="43280483"/>
<dbReference type="AlphaFoldDB" id="A0A1C6VEN6"/>
<name>A0A1C6VEN6_9ACTN</name>
<keyword evidence="4" id="KW-1185">Reference proteome</keyword>